<sequence>MTKHLEKQWAALDQDLFILCLVLNHYECVSRFGDQAKIPVFTLSSVLMELYRQVKVRPPPFLLTPKLADTIMDEKIATEAVVSTCSRMSIQMAPLSIIEALQRPDSATAAACTVQSVHS</sequence>
<proteinExistence type="predicted"/>
<dbReference type="Proteomes" id="UP001215280">
    <property type="component" value="Unassembled WGS sequence"/>
</dbReference>
<name>A0AAD7J0J3_9AGAR</name>
<protein>
    <submittedName>
        <fullName evidence="1">Uncharacterized protein</fullName>
    </submittedName>
</protein>
<comment type="caution">
    <text evidence="1">The sequence shown here is derived from an EMBL/GenBank/DDBJ whole genome shotgun (WGS) entry which is preliminary data.</text>
</comment>
<evidence type="ECO:0000313" key="2">
    <source>
        <dbReference type="Proteomes" id="UP001215280"/>
    </source>
</evidence>
<gene>
    <name evidence="1" type="ORF">DFH07DRAFT_960208</name>
</gene>
<accession>A0AAD7J0J3</accession>
<dbReference type="AlphaFoldDB" id="A0AAD7J0J3"/>
<keyword evidence="2" id="KW-1185">Reference proteome</keyword>
<reference evidence="1" key="1">
    <citation type="submission" date="2023-03" db="EMBL/GenBank/DDBJ databases">
        <title>Massive genome expansion in bonnet fungi (Mycena s.s.) driven by repeated elements and novel gene families across ecological guilds.</title>
        <authorList>
            <consortium name="Lawrence Berkeley National Laboratory"/>
            <person name="Harder C.B."/>
            <person name="Miyauchi S."/>
            <person name="Viragh M."/>
            <person name="Kuo A."/>
            <person name="Thoen E."/>
            <person name="Andreopoulos B."/>
            <person name="Lu D."/>
            <person name="Skrede I."/>
            <person name="Drula E."/>
            <person name="Henrissat B."/>
            <person name="Morin E."/>
            <person name="Kohler A."/>
            <person name="Barry K."/>
            <person name="LaButti K."/>
            <person name="Morin E."/>
            <person name="Salamov A."/>
            <person name="Lipzen A."/>
            <person name="Mereny Z."/>
            <person name="Hegedus B."/>
            <person name="Baldrian P."/>
            <person name="Stursova M."/>
            <person name="Weitz H."/>
            <person name="Taylor A."/>
            <person name="Grigoriev I.V."/>
            <person name="Nagy L.G."/>
            <person name="Martin F."/>
            <person name="Kauserud H."/>
        </authorList>
    </citation>
    <scope>NUCLEOTIDE SEQUENCE</scope>
    <source>
        <strain evidence="1">CBHHK188m</strain>
    </source>
</reference>
<evidence type="ECO:0000313" key="1">
    <source>
        <dbReference type="EMBL" id="KAJ7753365.1"/>
    </source>
</evidence>
<organism evidence="1 2">
    <name type="scientific">Mycena maculata</name>
    <dbReference type="NCBI Taxonomy" id="230809"/>
    <lineage>
        <taxon>Eukaryota</taxon>
        <taxon>Fungi</taxon>
        <taxon>Dikarya</taxon>
        <taxon>Basidiomycota</taxon>
        <taxon>Agaricomycotina</taxon>
        <taxon>Agaricomycetes</taxon>
        <taxon>Agaricomycetidae</taxon>
        <taxon>Agaricales</taxon>
        <taxon>Marasmiineae</taxon>
        <taxon>Mycenaceae</taxon>
        <taxon>Mycena</taxon>
    </lineage>
</organism>
<dbReference type="EMBL" id="JARJLG010000071">
    <property type="protein sequence ID" value="KAJ7753365.1"/>
    <property type="molecule type" value="Genomic_DNA"/>
</dbReference>